<feature type="compositionally biased region" description="Low complexity" evidence="1">
    <location>
        <begin position="440"/>
        <end position="459"/>
    </location>
</feature>
<feature type="region of interest" description="Disordered" evidence="1">
    <location>
        <begin position="419"/>
        <end position="459"/>
    </location>
</feature>
<sequence>MFDPGKLSMTSRGGPRETRETAMTPAGALDSAHLASSASSSLPSISGPAPATTTMTTPTTTGPPRRTQLVQQNVEMLSLPTRDSPAYYDSTSSAGSDSDLSDFAAAELDDHPLDHLAVPSSAHPVPTTNRGHKLSRLAPHTRRGKLGHYPNADAGFAQDAPGTAAGGGDLSAGATAPAQKRRKLNDVAPYASEAGFPVAPNLHLVPRPVHSLSRESDHPATAYLPPVPQSPLDLLLMPSVQHTLGKKNQTFHLLGASATALIEQEAELINALAKVCRDLRGEGFEWRWQGDEGRRLAKQAAKDEEERNEVAKEAETAAAAAAAEANEPIAAIPAVTATPADTQATPAPPEAAAAATALETPSETPAATNAVIADLKNGDDDVKLEQATPVLQSAVAPASTLTLTEQQVVVPGVTSAGQEEAATAAAEEDTEMRSAEEGVASAEATPNPSSAAATANTTEPALASAVTAAALAQGTDSGAGGSAPPPSAKEIAEEGKGGAAKEAEGARASAPPATTTATTTTQTGGGEVPAIAVTGPGSTTVAADGVPAEGAIPAAAAAVVAPAASVKSTAGAGAGAGGAAEAAAAAEGDETATAGEATPAPSTAGGDEAASTGGGGGLSASNAAAAAARRRSGRVPAAAAGGGGRGGGGSVRHTRSRQSSPEDEGLYTSAGEDDALLYDDEAAAELTGAGGGRRRGGGGAGGGGSASGSMTTGAGARAPLVPEEELPEYAKRMIDPEGYVRSLFVTEDKVELERLVPAPTGGMVGTGQFDSLTPNEQEVLLHDCMTDLHRFLADALEYRNRLSEIRDGILGVERRRKGMWKVVRTVANDFLAEEEGAVYGQQQQQQQQDGGAGYD</sequence>
<evidence type="ECO:0000313" key="3">
    <source>
        <dbReference type="Proteomes" id="UP000777482"/>
    </source>
</evidence>
<feature type="region of interest" description="Disordered" evidence="1">
    <location>
        <begin position="585"/>
        <end position="668"/>
    </location>
</feature>
<dbReference type="AlphaFoldDB" id="A0A9P7B6U1"/>
<dbReference type="OrthoDB" id="2538000at2759"/>
<evidence type="ECO:0000313" key="2">
    <source>
        <dbReference type="EMBL" id="KAG0663079.1"/>
    </source>
</evidence>
<dbReference type="Proteomes" id="UP000777482">
    <property type="component" value="Unassembled WGS sequence"/>
</dbReference>
<feature type="region of interest" description="Disordered" evidence="1">
    <location>
        <begin position="114"/>
        <end position="181"/>
    </location>
</feature>
<reference evidence="2 3" key="1">
    <citation type="submission" date="2020-11" db="EMBL/GenBank/DDBJ databases">
        <title>Kefir isolates.</title>
        <authorList>
            <person name="Marcisauskas S."/>
            <person name="Kim Y."/>
            <person name="Blasche S."/>
        </authorList>
    </citation>
    <scope>NUCLEOTIDE SEQUENCE [LARGE SCALE GENOMIC DNA]</scope>
    <source>
        <strain evidence="2 3">KR</strain>
    </source>
</reference>
<organism evidence="2 3">
    <name type="scientific">Rhodotorula mucilaginosa</name>
    <name type="common">Yeast</name>
    <name type="synonym">Rhodotorula rubra</name>
    <dbReference type="NCBI Taxonomy" id="5537"/>
    <lineage>
        <taxon>Eukaryota</taxon>
        <taxon>Fungi</taxon>
        <taxon>Dikarya</taxon>
        <taxon>Basidiomycota</taxon>
        <taxon>Pucciniomycotina</taxon>
        <taxon>Microbotryomycetes</taxon>
        <taxon>Sporidiobolales</taxon>
        <taxon>Sporidiobolaceae</taxon>
        <taxon>Rhodotorula</taxon>
    </lineage>
</organism>
<feature type="compositionally biased region" description="Low complexity" evidence="1">
    <location>
        <begin position="585"/>
        <end position="611"/>
    </location>
</feature>
<feature type="compositionally biased region" description="Basic residues" evidence="1">
    <location>
        <begin position="130"/>
        <end position="146"/>
    </location>
</feature>
<evidence type="ECO:0008006" key="4">
    <source>
        <dbReference type="Google" id="ProtNLM"/>
    </source>
</evidence>
<feature type="region of interest" description="Disordered" evidence="1">
    <location>
        <begin position="339"/>
        <end position="365"/>
    </location>
</feature>
<feature type="compositionally biased region" description="Gly residues" evidence="1">
    <location>
        <begin position="697"/>
        <end position="706"/>
    </location>
</feature>
<accession>A0A9P7B6U1</accession>
<feature type="region of interest" description="Disordered" evidence="1">
    <location>
        <begin position="474"/>
        <end position="533"/>
    </location>
</feature>
<comment type="caution">
    <text evidence="2">The sequence shown here is derived from an EMBL/GenBank/DDBJ whole genome shotgun (WGS) entry which is preliminary data.</text>
</comment>
<dbReference type="EMBL" id="PUHQ01000022">
    <property type="protein sequence ID" value="KAG0663079.1"/>
    <property type="molecule type" value="Genomic_DNA"/>
</dbReference>
<feature type="compositionally biased region" description="Low complexity" evidence="1">
    <location>
        <begin position="89"/>
        <end position="99"/>
    </location>
</feature>
<evidence type="ECO:0000256" key="1">
    <source>
        <dbReference type="SAM" id="MobiDB-lite"/>
    </source>
</evidence>
<feature type="compositionally biased region" description="Low complexity" evidence="1">
    <location>
        <begin position="506"/>
        <end position="522"/>
    </location>
</feature>
<keyword evidence="3" id="KW-1185">Reference proteome</keyword>
<feature type="region of interest" description="Disordered" evidence="1">
    <location>
        <begin position="79"/>
        <end position="99"/>
    </location>
</feature>
<name>A0A9P7B6U1_RHOMI</name>
<feature type="compositionally biased region" description="Low complexity" evidence="1">
    <location>
        <begin position="26"/>
        <end position="66"/>
    </location>
</feature>
<feature type="compositionally biased region" description="Basic and acidic residues" evidence="1">
    <location>
        <begin position="490"/>
        <end position="505"/>
    </location>
</feature>
<feature type="compositionally biased region" description="Gly residues" evidence="1">
    <location>
        <begin position="640"/>
        <end position="650"/>
    </location>
</feature>
<feature type="compositionally biased region" description="Low complexity" evidence="1">
    <location>
        <begin position="707"/>
        <end position="716"/>
    </location>
</feature>
<proteinExistence type="predicted"/>
<gene>
    <name evidence="2" type="ORF">C6P46_002922</name>
</gene>
<feature type="region of interest" description="Disordered" evidence="1">
    <location>
        <begin position="687"/>
        <end position="716"/>
    </location>
</feature>
<protein>
    <recommendedName>
        <fullName evidence="4">Transcriptional regulatory protein RXT2 N-terminal domain-containing protein</fullName>
    </recommendedName>
</protein>
<feature type="region of interest" description="Disordered" evidence="1">
    <location>
        <begin position="1"/>
        <end position="66"/>
    </location>
</feature>